<dbReference type="OrthoDB" id="8686404at2"/>
<sequence>MRRPSSTAKVEAEGRYAKALENAFRGPDGVAAAFKAWSGALDTAPEDLDADTMGLAARWHRVAEQARQEGMRSLAEAPGAHFEVRLPSGGILLANTPGRAASDQGLPA</sequence>
<comment type="caution">
    <text evidence="1">The sequence shown here is derived from an EMBL/GenBank/DDBJ whole genome shotgun (WGS) entry which is preliminary data.</text>
</comment>
<gene>
    <name evidence="1" type="ORF">FN976_26190</name>
</gene>
<dbReference type="EMBL" id="VOBQ01000024">
    <property type="protein sequence ID" value="TWO67025.1"/>
    <property type="molecule type" value="Genomic_DNA"/>
</dbReference>
<keyword evidence="2" id="KW-1185">Reference proteome</keyword>
<name>A0A562ZGC9_9BURK</name>
<evidence type="ECO:0000313" key="1">
    <source>
        <dbReference type="EMBL" id="TWO67025.1"/>
    </source>
</evidence>
<reference evidence="1 2" key="1">
    <citation type="submission" date="2019-07" db="EMBL/GenBank/DDBJ databases">
        <title>Caenimonas sedimenti sp. nov., isolated from activated sludge.</title>
        <authorList>
            <person name="Xu J."/>
        </authorList>
    </citation>
    <scope>NUCLEOTIDE SEQUENCE [LARGE SCALE GENOMIC DNA]</scope>
    <source>
        <strain evidence="1 2">HX-9-20</strain>
    </source>
</reference>
<evidence type="ECO:0000313" key="2">
    <source>
        <dbReference type="Proteomes" id="UP000318199"/>
    </source>
</evidence>
<protein>
    <submittedName>
        <fullName evidence="1">Uncharacterized protein</fullName>
    </submittedName>
</protein>
<organism evidence="1 2">
    <name type="scientific">Caenimonas sedimenti</name>
    <dbReference type="NCBI Taxonomy" id="2596921"/>
    <lineage>
        <taxon>Bacteria</taxon>
        <taxon>Pseudomonadati</taxon>
        <taxon>Pseudomonadota</taxon>
        <taxon>Betaproteobacteria</taxon>
        <taxon>Burkholderiales</taxon>
        <taxon>Comamonadaceae</taxon>
        <taxon>Caenimonas</taxon>
    </lineage>
</organism>
<dbReference type="Proteomes" id="UP000318199">
    <property type="component" value="Unassembled WGS sequence"/>
</dbReference>
<dbReference type="RefSeq" id="WP_145896532.1">
    <property type="nucleotide sequence ID" value="NZ_VOBQ01000024.1"/>
</dbReference>
<dbReference type="AlphaFoldDB" id="A0A562ZGC9"/>
<accession>A0A562ZGC9</accession>
<proteinExistence type="predicted"/>